<evidence type="ECO:0000256" key="7">
    <source>
        <dbReference type="HAMAP-Rule" id="MF_00379"/>
    </source>
</evidence>
<feature type="binding site" evidence="7">
    <location>
        <position position="267"/>
    </location>
    <ligand>
        <name>K(+)</name>
        <dbReference type="ChEBI" id="CHEBI:29103"/>
    </ligand>
</feature>
<keyword evidence="11" id="KW-1185">Reference proteome</keyword>
<feature type="binding site" evidence="7">
    <location>
        <position position="98"/>
    </location>
    <ligand>
        <name>(6S)-5-formyl-5,6,7,8-tetrahydrofolate</name>
        <dbReference type="ChEBI" id="CHEBI:57457"/>
    </ligand>
</feature>
<feature type="binding site" evidence="7">
    <location>
        <begin position="287"/>
        <end position="290"/>
    </location>
    <ligand>
        <name>GTP</name>
        <dbReference type="ChEBI" id="CHEBI:37565"/>
    </ligand>
</feature>
<dbReference type="CDD" id="cd14858">
    <property type="entry name" value="TrmE_N"/>
    <property type="match status" value="1"/>
</dbReference>
<keyword evidence="7" id="KW-0460">Magnesium</keyword>
<dbReference type="EMBL" id="ARXU01000003">
    <property type="protein sequence ID" value="KGD61770.1"/>
    <property type="molecule type" value="Genomic_DNA"/>
</dbReference>
<keyword evidence="7" id="KW-0378">Hydrolase</keyword>
<feature type="binding site" evidence="7">
    <location>
        <begin position="355"/>
        <end position="358"/>
    </location>
    <ligand>
        <name>GTP</name>
        <dbReference type="ChEBI" id="CHEBI:37565"/>
    </ligand>
</feature>
<keyword evidence="3 7" id="KW-0819">tRNA processing</keyword>
<dbReference type="InterPro" id="IPR031168">
    <property type="entry name" value="G_TrmE"/>
</dbReference>
<comment type="subcellular location">
    <subcellularLocation>
        <location evidence="7">Cytoplasm</location>
    </subcellularLocation>
</comment>
<evidence type="ECO:0000256" key="6">
    <source>
        <dbReference type="ARBA" id="ARBA00023134"/>
    </source>
</evidence>
<dbReference type="InterPro" id="IPR006073">
    <property type="entry name" value="GTP-bd"/>
</dbReference>
<dbReference type="Pfam" id="PF12631">
    <property type="entry name" value="MnmE_helical"/>
    <property type="match status" value="1"/>
</dbReference>
<dbReference type="PANTHER" id="PTHR42714">
    <property type="entry name" value="TRNA MODIFICATION GTPASE GTPBP3"/>
    <property type="match status" value="1"/>
</dbReference>
<evidence type="ECO:0000256" key="3">
    <source>
        <dbReference type="ARBA" id="ARBA00022694"/>
    </source>
</evidence>
<dbReference type="Pfam" id="PF10396">
    <property type="entry name" value="TrmE_N"/>
    <property type="match status" value="1"/>
</dbReference>
<dbReference type="InterPro" id="IPR027266">
    <property type="entry name" value="TrmE/GcvT-like"/>
</dbReference>
<dbReference type="PANTHER" id="PTHR42714:SF2">
    <property type="entry name" value="TRNA MODIFICATION GTPASE GTPBP3, MITOCHONDRIAL"/>
    <property type="match status" value="1"/>
</dbReference>
<keyword evidence="7" id="KW-0479">Metal-binding</keyword>
<feature type="binding site" evidence="7">
    <location>
        <position position="243"/>
    </location>
    <ligand>
        <name>K(+)</name>
        <dbReference type="ChEBI" id="CHEBI:29103"/>
    </ligand>
</feature>
<evidence type="ECO:0000313" key="10">
    <source>
        <dbReference type="EMBL" id="KGD61770.1"/>
    </source>
</evidence>
<gene>
    <name evidence="7" type="primary">mnmE</name>
    <name evidence="7" type="synonym">trmE</name>
    <name evidence="10" type="ORF">T9A_00979</name>
</gene>
<dbReference type="CDD" id="cd04164">
    <property type="entry name" value="trmE"/>
    <property type="match status" value="1"/>
</dbReference>
<dbReference type="InterPro" id="IPR004520">
    <property type="entry name" value="GTPase_MnmE"/>
</dbReference>
<dbReference type="Gene3D" id="3.30.1360.120">
    <property type="entry name" value="Probable tRNA modification gtpase trme, domain 1"/>
    <property type="match status" value="1"/>
</dbReference>
<evidence type="ECO:0000256" key="8">
    <source>
        <dbReference type="RuleBase" id="RU003313"/>
    </source>
</evidence>
<dbReference type="SUPFAM" id="SSF116878">
    <property type="entry name" value="TrmE connector domain"/>
    <property type="match status" value="1"/>
</dbReference>
<evidence type="ECO:0000256" key="5">
    <source>
        <dbReference type="ARBA" id="ARBA00022958"/>
    </source>
</evidence>
<feature type="binding site" evidence="7">
    <location>
        <position position="262"/>
    </location>
    <ligand>
        <name>K(+)</name>
        <dbReference type="ChEBI" id="CHEBI:29103"/>
    </ligand>
</feature>
<reference evidence="10 11" key="1">
    <citation type="submission" date="2012-09" db="EMBL/GenBank/DDBJ databases">
        <title>Genome Sequence of alkane-degrading Bacterium Alcanivorax jadensis T9.</title>
        <authorList>
            <person name="Lai Q."/>
            <person name="Shao Z."/>
        </authorList>
    </citation>
    <scope>NUCLEOTIDE SEQUENCE [LARGE SCALE GENOMIC DNA]</scope>
    <source>
        <strain evidence="10 11">T9</strain>
    </source>
</reference>
<dbReference type="InterPro" id="IPR005225">
    <property type="entry name" value="Small_GTP-bd"/>
</dbReference>
<dbReference type="NCBIfam" id="NF003661">
    <property type="entry name" value="PRK05291.1-3"/>
    <property type="match status" value="1"/>
</dbReference>
<comment type="function">
    <text evidence="7">Exhibits a very high intrinsic GTPase hydrolysis rate. Involved in the addition of a carboxymethylaminomethyl (cmnm) group at the wobble position (U34) of certain tRNAs, forming tRNA-cmnm(5)s(2)U34.</text>
</comment>
<dbReference type="InterPro" id="IPR027417">
    <property type="entry name" value="P-loop_NTPase"/>
</dbReference>
<evidence type="ECO:0000256" key="1">
    <source>
        <dbReference type="ARBA" id="ARBA00011043"/>
    </source>
</evidence>
<comment type="subunit">
    <text evidence="7">Homodimer. Heterotetramer of two MnmE and two MnmG subunits.</text>
</comment>
<proteinExistence type="inferred from homology"/>
<keyword evidence="6 7" id="KW-0342">GTP-binding</keyword>
<evidence type="ECO:0000259" key="9">
    <source>
        <dbReference type="PROSITE" id="PS51709"/>
    </source>
</evidence>
<dbReference type="SUPFAM" id="SSF52540">
    <property type="entry name" value="P-loop containing nucleoside triphosphate hydrolases"/>
    <property type="match status" value="1"/>
</dbReference>
<feature type="binding site" evidence="7">
    <location>
        <position position="40"/>
    </location>
    <ligand>
        <name>(6S)-5-formyl-5,6,7,8-tetrahydrofolate</name>
        <dbReference type="ChEBI" id="CHEBI:57457"/>
    </ligand>
</feature>
<dbReference type="InterPro" id="IPR027368">
    <property type="entry name" value="MnmE_dom2"/>
</dbReference>
<evidence type="ECO:0000256" key="2">
    <source>
        <dbReference type="ARBA" id="ARBA00022490"/>
    </source>
</evidence>
<feature type="binding site" evidence="7">
    <location>
        <begin position="243"/>
        <end position="248"/>
    </location>
    <ligand>
        <name>GTP</name>
        <dbReference type="ChEBI" id="CHEBI:37565"/>
    </ligand>
</feature>
<evidence type="ECO:0000313" key="11">
    <source>
        <dbReference type="Proteomes" id="UP000029443"/>
    </source>
</evidence>
<feature type="binding site" evidence="7">
    <location>
        <position position="264"/>
    </location>
    <ligand>
        <name>K(+)</name>
        <dbReference type="ChEBI" id="CHEBI:29103"/>
    </ligand>
</feature>
<dbReference type="Gene3D" id="1.20.120.430">
    <property type="entry name" value="tRNA modification GTPase MnmE domain 2"/>
    <property type="match status" value="1"/>
</dbReference>
<evidence type="ECO:0000256" key="4">
    <source>
        <dbReference type="ARBA" id="ARBA00022741"/>
    </source>
</evidence>
<dbReference type="EC" id="3.6.-.-" evidence="7"/>
<dbReference type="HAMAP" id="MF_00379">
    <property type="entry name" value="GTPase_MnmE"/>
    <property type="match status" value="1"/>
</dbReference>
<dbReference type="NCBIfam" id="TIGR00231">
    <property type="entry name" value="small_GTP"/>
    <property type="match status" value="1"/>
</dbReference>
<dbReference type="InterPro" id="IPR025867">
    <property type="entry name" value="MnmE_helical"/>
</dbReference>
<feature type="binding site" evidence="7">
    <location>
        <begin position="262"/>
        <end position="268"/>
    </location>
    <ligand>
        <name>GTP</name>
        <dbReference type="ChEBI" id="CHEBI:37565"/>
    </ligand>
</feature>
<keyword evidence="2 7" id="KW-0963">Cytoplasm</keyword>
<keyword evidence="4 7" id="KW-0547">Nucleotide-binding</keyword>
<feature type="binding site" evidence="7">
    <location>
        <position position="247"/>
    </location>
    <ligand>
        <name>Mg(2+)</name>
        <dbReference type="ChEBI" id="CHEBI:18420"/>
    </ligand>
</feature>
<dbReference type="Proteomes" id="UP000029443">
    <property type="component" value="Unassembled WGS sequence"/>
</dbReference>
<feature type="binding site" evidence="7">
    <location>
        <position position="268"/>
    </location>
    <ligand>
        <name>Mg(2+)</name>
        <dbReference type="ChEBI" id="CHEBI:18420"/>
    </ligand>
</feature>
<dbReference type="Pfam" id="PF01926">
    <property type="entry name" value="MMR_HSR1"/>
    <property type="match status" value="1"/>
</dbReference>
<comment type="caution">
    <text evidence="7">Lacks conserved residue(s) required for the propagation of feature annotation.</text>
</comment>
<comment type="similarity">
    <text evidence="1 7 8">Belongs to the TRAFAC class TrmE-Era-EngA-EngB-Septin-like GTPase superfamily. TrmE GTPase family.</text>
</comment>
<dbReference type="NCBIfam" id="TIGR00450">
    <property type="entry name" value="mnmE_trmE_thdF"/>
    <property type="match status" value="1"/>
</dbReference>
<feature type="domain" description="TrmE-type G" evidence="9">
    <location>
        <begin position="233"/>
        <end position="394"/>
    </location>
</feature>
<dbReference type="InterPro" id="IPR018948">
    <property type="entry name" value="GTP-bd_TrmE_N"/>
</dbReference>
<sequence length="475" mass="50422">MFYADAPFPAFQNHFMSNTAQDTIVAIATAPGRGGVGVVRLSGPDAEGIAGKIVCDRSLTPRMAHFARFRGAGGEVIDEGLVIAFPAPHSFTGEDVVELQGHGGPVILDMLVAACIAAGARQARAGEFSQRAFLNDKMDLTQAEAIADLIDAGTSASARAALHSLQGVFSDEVNRLVEDLIGLRIYVEAAIDFPEEEIDFLSDGKVAGDLRELRAQCLRVLDEANQGRLVREGMTLVIAGKPNAGKSSLMNALAGFDAAIVTDIAGTTRDVLRESIQLDGMPLNLIDTAGLRDSADVVEQEGIRRAYAEMRKADRLLVMVDSREGEVNPQDIHSLLPQSQQQLENLDLPVTVVLNKADLSGMATGPLDSDCFVISATTGDGLPDLRDHLKAAAGFKGAGQGEGQSRFSARRRHITALEQALAALDTGEQQLHGHAAGELLAEDLRAAQKALEEITGAFTADDLLGRIFSSFCIGK</sequence>
<protein>
    <recommendedName>
        <fullName evidence="7">tRNA modification GTPase MnmE</fullName>
        <ecNumber evidence="7">3.6.-.-</ecNumber>
    </recommendedName>
</protein>
<organism evidence="10 11">
    <name type="scientific">Alcanivorax jadensis T9</name>
    <dbReference type="NCBI Taxonomy" id="1177181"/>
    <lineage>
        <taxon>Bacteria</taxon>
        <taxon>Pseudomonadati</taxon>
        <taxon>Pseudomonadota</taxon>
        <taxon>Gammaproteobacteria</taxon>
        <taxon>Oceanospirillales</taxon>
        <taxon>Alcanivoracaceae</taxon>
        <taxon>Alcanivorax</taxon>
    </lineage>
</organism>
<accession>A0ABR4WEQ3</accession>
<feature type="binding site" evidence="7">
    <location>
        <position position="475"/>
    </location>
    <ligand>
        <name>(6S)-5-formyl-5,6,7,8-tetrahydrofolate</name>
        <dbReference type="ChEBI" id="CHEBI:57457"/>
    </ligand>
</feature>
<dbReference type="Gene3D" id="3.40.50.300">
    <property type="entry name" value="P-loop containing nucleotide triphosphate hydrolases"/>
    <property type="match status" value="1"/>
</dbReference>
<dbReference type="PROSITE" id="PS51709">
    <property type="entry name" value="G_TRME"/>
    <property type="match status" value="1"/>
</dbReference>
<name>A0ABR4WEQ3_9GAMM</name>
<feature type="binding site" evidence="7">
    <location>
        <position position="137"/>
    </location>
    <ligand>
        <name>(6S)-5-formyl-5,6,7,8-tetrahydrofolate</name>
        <dbReference type="ChEBI" id="CHEBI:57457"/>
    </ligand>
</feature>
<comment type="caution">
    <text evidence="10">The sequence shown here is derived from an EMBL/GenBank/DDBJ whole genome shotgun (WGS) entry which is preliminary data.</text>
</comment>
<keyword evidence="5 7" id="KW-0630">Potassium</keyword>
<comment type="cofactor">
    <cofactor evidence="7">
        <name>K(+)</name>
        <dbReference type="ChEBI" id="CHEBI:29103"/>
    </cofactor>
    <text evidence="7">Binds 1 potassium ion per subunit.</text>
</comment>